<dbReference type="AlphaFoldDB" id="A0A5P1E648"/>
<evidence type="ECO:0000313" key="1">
    <source>
        <dbReference type="EMBL" id="ONK57939.1"/>
    </source>
</evidence>
<keyword evidence="2" id="KW-1185">Reference proteome</keyword>
<dbReference type="OrthoDB" id="767974at2759"/>
<name>A0A5P1E648_ASPOF</name>
<evidence type="ECO:0000313" key="2">
    <source>
        <dbReference type="Proteomes" id="UP000243459"/>
    </source>
</evidence>
<organism evidence="1 2">
    <name type="scientific">Asparagus officinalis</name>
    <name type="common">Garden asparagus</name>
    <dbReference type="NCBI Taxonomy" id="4686"/>
    <lineage>
        <taxon>Eukaryota</taxon>
        <taxon>Viridiplantae</taxon>
        <taxon>Streptophyta</taxon>
        <taxon>Embryophyta</taxon>
        <taxon>Tracheophyta</taxon>
        <taxon>Spermatophyta</taxon>
        <taxon>Magnoliopsida</taxon>
        <taxon>Liliopsida</taxon>
        <taxon>Asparagales</taxon>
        <taxon>Asparagaceae</taxon>
        <taxon>Asparagoideae</taxon>
        <taxon>Asparagus</taxon>
    </lineage>
</organism>
<dbReference type="OMA" id="DMDTIPK"/>
<protein>
    <submittedName>
        <fullName evidence="1">Uncharacterized protein</fullName>
    </submittedName>
</protein>
<sequence>MSEEEKPMPPILGQESTMNYSLRDIKKLTSRVWHQDELLNKKRRWLVGLPAVSMLDGSKKKSKRPKFLSDEYAPESCFRSNEVSYEKVRSNVEKSFGSFNAFSGSQGKHHVVENYLKFFETFNTESYHDNPSYFLHNLYSMMNVLNNNALCLIATLVTDKKIRFEKTRSRMKKVIKNYLPKVLEGSSDKDCLTPIKELFEVFKDPGNFQKKQLMLLTPVSASLMSSILKALEEIDQMPFEDLKAMNKKLRGVTFVPQFPPPRSGYKRDLLLERVKKRCKKFMLNLKEGDELPELFAKALSVVQLSLKRRTRCLEITESKFYPFSPETVGLQNDILGAIWSLPKVGIYELIALQPLVDPKAKVAQKVFRINLRKYLMEYLFYCDAIDIPDEVSRILATLNRKSRRRLQLFSTGIVDEEVEAVLNISCHLKATASHLLPDKRIDENPETLGTDDDCESNDFDLADECYCANSNRKDHGSCLNDEAEGTVDSNFISLKSDMQFIKKLPILNQDNHINPLKHCFEQASIVGDFIKKSNLESNNRNEDLIKRSNPDPGNHKKTCDHCPEEELGAANMREILIQDISDEISLVAYRLIGHVLDNFLLAEGGDSNEIARCYLRGGSPLDSSAGIEDSLNGSKEETGTEVLIQSVKELLPDMPKRSIERVKKLMELT</sequence>
<dbReference type="Gramene" id="ONK57939">
    <property type="protein sequence ID" value="ONK57939"/>
    <property type="gene ID" value="A4U43_C09F5830"/>
</dbReference>
<dbReference type="Proteomes" id="UP000243459">
    <property type="component" value="Chromosome 9"/>
</dbReference>
<reference evidence="2" key="1">
    <citation type="journal article" date="2017" name="Nat. Commun.">
        <title>The asparagus genome sheds light on the origin and evolution of a young Y chromosome.</title>
        <authorList>
            <person name="Harkess A."/>
            <person name="Zhou J."/>
            <person name="Xu C."/>
            <person name="Bowers J.E."/>
            <person name="Van der Hulst R."/>
            <person name="Ayyampalayam S."/>
            <person name="Mercati F."/>
            <person name="Riccardi P."/>
            <person name="McKain M.R."/>
            <person name="Kakrana A."/>
            <person name="Tang H."/>
            <person name="Ray J."/>
            <person name="Groenendijk J."/>
            <person name="Arikit S."/>
            <person name="Mathioni S.M."/>
            <person name="Nakano M."/>
            <person name="Shan H."/>
            <person name="Telgmann-Rauber A."/>
            <person name="Kanno A."/>
            <person name="Yue Z."/>
            <person name="Chen H."/>
            <person name="Li W."/>
            <person name="Chen Y."/>
            <person name="Xu X."/>
            <person name="Zhang Y."/>
            <person name="Luo S."/>
            <person name="Chen H."/>
            <person name="Gao J."/>
            <person name="Mao Z."/>
            <person name="Pires J.C."/>
            <person name="Luo M."/>
            <person name="Kudrna D."/>
            <person name="Wing R.A."/>
            <person name="Meyers B.C."/>
            <person name="Yi K."/>
            <person name="Kong H."/>
            <person name="Lavrijsen P."/>
            <person name="Sunseri F."/>
            <person name="Falavigna A."/>
            <person name="Ye Y."/>
            <person name="Leebens-Mack J.H."/>
            <person name="Chen G."/>
        </authorList>
    </citation>
    <scope>NUCLEOTIDE SEQUENCE [LARGE SCALE GENOMIC DNA]</scope>
    <source>
        <strain evidence="2">cv. DH0086</strain>
    </source>
</reference>
<dbReference type="PANTHER" id="PTHR36071">
    <property type="entry name" value="DNA DOUBLE-STRAND BREAK REPAIR PROTEIN"/>
    <property type="match status" value="1"/>
</dbReference>
<dbReference type="EMBL" id="CM007389">
    <property type="protein sequence ID" value="ONK57939.1"/>
    <property type="molecule type" value="Genomic_DNA"/>
</dbReference>
<gene>
    <name evidence="1" type="ORF">A4U43_C09F5830</name>
</gene>
<proteinExistence type="predicted"/>
<dbReference type="PANTHER" id="PTHR36071:SF1">
    <property type="entry name" value="DNA DOUBLE-STRAND BREAK REPAIR PROTEIN"/>
    <property type="match status" value="1"/>
</dbReference>
<accession>A0A5P1E648</accession>